<accession>W7XJS2</accession>
<dbReference type="Proteomes" id="UP000009168">
    <property type="component" value="Unassembled WGS sequence"/>
</dbReference>
<dbReference type="RefSeq" id="XP_012651562.1">
    <property type="nucleotide sequence ID" value="XM_012796108.1"/>
</dbReference>
<reference evidence="2" key="1">
    <citation type="journal article" date="2006" name="PLoS Biol.">
        <title>Macronuclear genome sequence of the ciliate Tetrahymena thermophila, a model eukaryote.</title>
        <authorList>
            <person name="Eisen J.A."/>
            <person name="Coyne R.S."/>
            <person name="Wu M."/>
            <person name="Wu D."/>
            <person name="Thiagarajan M."/>
            <person name="Wortman J.R."/>
            <person name="Badger J.H."/>
            <person name="Ren Q."/>
            <person name="Amedeo P."/>
            <person name="Jones K.M."/>
            <person name="Tallon L.J."/>
            <person name="Delcher A.L."/>
            <person name="Salzberg S.L."/>
            <person name="Silva J.C."/>
            <person name="Haas B.J."/>
            <person name="Majoros W.H."/>
            <person name="Farzad M."/>
            <person name="Carlton J.M."/>
            <person name="Smith R.K. Jr."/>
            <person name="Garg J."/>
            <person name="Pearlman R.E."/>
            <person name="Karrer K.M."/>
            <person name="Sun L."/>
            <person name="Manning G."/>
            <person name="Elde N.C."/>
            <person name="Turkewitz A.P."/>
            <person name="Asai D.J."/>
            <person name="Wilkes D.E."/>
            <person name="Wang Y."/>
            <person name="Cai H."/>
            <person name="Collins K."/>
            <person name="Stewart B.A."/>
            <person name="Lee S.R."/>
            <person name="Wilamowska K."/>
            <person name="Weinberg Z."/>
            <person name="Ruzzo W.L."/>
            <person name="Wloga D."/>
            <person name="Gaertig J."/>
            <person name="Frankel J."/>
            <person name="Tsao C.-C."/>
            <person name="Gorovsky M.A."/>
            <person name="Keeling P.J."/>
            <person name="Waller R.F."/>
            <person name="Patron N.J."/>
            <person name="Cherry J.M."/>
            <person name="Stover N.A."/>
            <person name="Krieger C.J."/>
            <person name="del Toro C."/>
            <person name="Ryder H.F."/>
            <person name="Williamson S.C."/>
            <person name="Barbeau R.A."/>
            <person name="Hamilton E.P."/>
            <person name="Orias E."/>
        </authorList>
    </citation>
    <scope>NUCLEOTIDE SEQUENCE [LARGE SCALE GENOMIC DNA]</scope>
    <source>
        <strain evidence="2">SB210</strain>
    </source>
</reference>
<evidence type="ECO:0000313" key="2">
    <source>
        <dbReference type="Proteomes" id="UP000009168"/>
    </source>
</evidence>
<proteinExistence type="predicted"/>
<gene>
    <name evidence="1" type="ORF">TTHERM_000632871</name>
</gene>
<organism evidence="1 2">
    <name type="scientific">Tetrahymena thermophila (strain SB210)</name>
    <dbReference type="NCBI Taxonomy" id="312017"/>
    <lineage>
        <taxon>Eukaryota</taxon>
        <taxon>Sar</taxon>
        <taxon>Alveolata</taxon>
        <taxon>Ciliophora</taxon>
        <taxon>Intramacronucleata</taxon>
        <taxon>Oligohymenophorea</taxon>
        <taxon>Hymenostomatida</taxon>
        <taxon>Tetrahymenina</taxon>
        <taxon>Tetrahymenidae</taxon>
        <taxon>Tetrahymena</taxon>
    </lineage>
</organism>
<dbReference type="InParanoid" id="W7XJS2"/>
<dbReference type="AlphaFoldDB" id="W7XJS2"/>
<protein>
    <submittedName>
        <fullName evidence="1">Uncharacterized protein</fullName>
    </submittedName>
</protein>
<dbReference type="EMBL" id="GG662809">
    <property type="protein sequence ID" value="EWS75891.1"/>
    <property type="molecule type" value="Genomic_DNA"/>
</dbReference>
<dbReference type="KEGG" id="tet:TTHERM_000632871"/>
<dbReference type="GeneID" id="24439936"/>
<keyword evidence="2" id="KW-1185">Reference proteome</keyword>
<name>W7XJS2_TETTS</name>
<evidence type="ECO:0000313" key="1">
    <source>
        <dbReference type="EMBL" id="EWS75891.1"/>
    </source>
</evidence>
<sequence length="449" mass="52421">MELNSSDKSGLPQSFPSQQKQFLTSNMNINDVYLFSSQKNIDADIKCSSNQIEKDNFPTRPSYFTIDEKNSSFTKEINPSFKCNILICRGCQLLLGYKTFIQKKEKHFMILSGLLNYKIDPEAEDDHFLYVFCMSCNEQLGIKINNNFFIYNAMICEKNRIMTAAIISLKKDLNDEFEKLLNIINQQLNLQITIHHFHLQKSQLQNFKLQFNYDICIIIHKEEGRLLLFDENGIYNHVYRECFKNTKGNVLFILLLNDYFHQQSSQKYFSQSKTHENSSQDCGSSKVINNENKSQLNGDIFSIQNPIYDKNLIKDISENGKQPLLQLLSKNQLVMTIIEQINILQINFLMNFVHNSQYKPLVPSELNYNLGFTKIYLKINIEKSQNAVLSYFIQESQTKSEFNIVIQQLQQQSLKVQKIKDSQDSDTNLENQVNDVTYEKEKNQKCSIF</sequence>